<dbReference type="GO" id="GO:0008237">
    <property type="term" value="F:metallopeptidase activity"/>
    <property type="evidence" value="ECO:0007669"/>
    <property type="project" value="InterPro"/>
</dbReference>
<dbReference type="EMBL" id="JACATZ010000001">
    <property type="protein sequence ID" value="NWJ45655.1"/>
    <property type="molecule type" value="Genomic_DNA"/>
</dbReference>
<reference evidence="1 3" key="1">
    <citation type="submission" date="2020-06" db="EMBL/GenBank/DDBJ databases">
        <title>Anoxygenic phototrophic Chloroflexota member uses a Type I reaction center.</title>
        <authorList>
            <person name="Tsuji J.M."/>
            <person name="Shaw N.A."/>
            <person name="Nagashima S."/>
            <person name="Venkiteswaran J."/>
            <person name="Schiff S.L."/>
            <person name="Hanada S."/>
            <person name="Tank M."/>
            <person name="Neufeld J.D."/>
        </authorList>
    </citation>
    <scope>NUCLEOTIDE SEQUENCE [LARGE SCALE GENOMIC DNA]</scope>
    <source>
        <strain evidence="1">L227-S17</strain>
    </source>
</reference>
<evidence type="ECO:0008006" key="5">
    <source>
        <dbReference type="Google" id="ProtNLM"/>
    </source>
</evidence>
<dbReference type="AlphaFoldDB" id="A0A8T7M3B3"/>
<accession>A0A8T7M3B3</accession>
<dbReference type="Gene3D" id="3.40.390.10">
    <property type="entry name" value="Collagenase (Catalytic Domain)"/>
    <property type="match status" value="1"/>
</dbReference>
<evidence type="ECO:0000313" key="3">
    <source>
        <dbReference type="Proteomes" id="UP000521676"/>
    </source>
</evidence>
<organism evidence="1 3">
    <name type="scientific">Candidatus Chlorohelix allophototropha</name>
    <dbReference type="NCBI Taxonomy" id="3003348"/>
    <lineage>
        <taxon>Bacteria</taxon>
        <taxon>Bacillati</taxon>
        <taxon>Chloroflexota</taxon>
        <taxon>Chloroflexia</taxon>
        <taxon>Candidatus Chloroheliales</taxon>
        <taxon>Candidatus Chloroheliaceae</taxon>
        <taxon>Candidatus Chlorohelix</taxon>
    </lineage>
</organism>
<sequence>MNTLDFINLRNKRVILNDNELEIGSLRLNLSDELNFGEPIGNVAVKDLAEAANYYNSLTSKTCWTQLAALTFIVTGKHQALDWYFPITNMLNDAELSDFYRFIQEIIQHPNLDLKLKAENKTDATAQMHADIPFIVGGHLAEIFFYRRDILARLLNTPRHIWLYTTPKAFEQDGGLAGGDYNHETESIQLVLSRLYEGFYGSTPGVAPFLHEFGHMLDFFNSGSGKMGDSEGLLPGLSPSDGKIYTPRARKLFVEGKRIELERYLKRFNNTYSENDPLPIGHPYVFQNDTEFCAGYFEMFFRNPNYFASQNPVLYQGYTELLGQDQRYAWKKDFDFYVMENRNFYLNSGQKPWEPHLTIPTI</sequence>
<dbReference type="RefSeq" id="WP_341469418.1">
    <property type="nucleotide sequence ID" value="NZ_CP128399.1"/>
</dbReference>
<proteinExistence type="predicted"/>
<dbReference type="InterPro" id="IPR024079">
    <property type="entry name" value="MetalloPept_cat_dom_sf"/>
</dbReference>
<keyword evidence="4" id="KW-1185">Reference proteome</keyword>
<protein>
    <recommendedName>
        <fullName evidence="5">Zinc-dependent peptidase</fullName>
    </recommendedName>
</protein>
<reference evidence="2" key="2">
    <citation type="journal article" date="2024" name="Nature">
        <title>Anoxygenic phototroph of the Chloroflexota uses a type I reaction centre.</title>
        <authorList>
            <person name="Tsuji J.M."/>
            <person name="Shaw N.A."/>
            <person name="Nagashima S."/>
            <person name="Venkiteswaran J.J."/>
            <person name="Schiff S.L."/>
            <person name="Watanabe T."/>
            <person name="Fukui M."/>
            <person name="Hanada S."/>
            <person name="Tank M."/>
            <person name="Neufeld J.D."/>
        </authorList>
    </citation>
    <scope>NUCLEOTIDE SEQUENCE</scope>
    <source>
        <strain evidence="2">L227-S17</strain>
    </source>
</reference>
<evidence type="ECO:0000313" key="4">
    <source>
        <dbReference type="Proteomes" id="UP001431572"/>
    </source>
</evidence>
<gene>
    <name evidence="1" type="ORF">HXX08_07230</name>
    <name evidence="2" type="ORF">OZ401_000792</name>
</gene>
<evidence type="ECO:0000313" key="2">
    <source>
        <dbReference type="EMBL" id="WJW67525.1"/>
    </source>
</evidence>
<evidence type="ECO:0000313" key="1">
    <source>
        <dbReference type="EMBL" id="NWJ45655.1"/>
    </source>
</evidence>
<dbReference type="EMBL" id="CP128399">
    <property type="protein sequence ID" value="WJW67525.1"/>
    <property type="molecule type" value="Genomic_DNA"/>
</dbReference>
<name>A0A8T7M3B3_9CHLR</name>
<dbReference type="Proteomes" id="UP001431572">
    <property type="component" value="Chromosome 1"/>
</dbReference>
<dbReference type="Proteomes" id="UP000521676">
    <property type="component" value="Unassembled WGS sequence"/>
</dbReference>